<dbReference type="Proteomes" id="UP000183508">
    <property type="component" value="Unassembled WGS sequence"/>
</dbReference>
<reference evidence="11" key="1">
    <citation type="submission" date="2016-10" db="EMBL/GenBank/DDBJ databases">
        <authorList>
            <person name="Varghese N."/>
        </authorList>
    </citation>
    <scope>NUCLEOTIDE SEQUENCE [LARGE SCALE GENOMIC DNA]</scope>
    <source>
        <strain evidence="11">DSM 17980</strain>
    </source>
</reference>
<dbReference type="Gene3D" id="3.30.300.210">
    <property type="entry name" value="Nutrient germinant receptor protein C, domain 3"/>
    <property type="match status" value="1"/>
</dbReference>
<comment type="subcellular location">
    <subcellularLocation>
        <location evidence="1">Membrane</location>
        <topology evidence="1">Lipid-anchor</topology>
    </subcellularLocation>
</comment>
<dbReference type="Pfam" id="PF25198">
    <property type="entry name" value="Spore_GerAC_N"/>
    <property type="match status" value="1"/>
</dbReference>
<dbReference type="InterPro" id="IPR046953">
    <property type="entry name" value="Spore_GerAC-like_C"/>
</dbReference>
<dbReference type="PANTHER" id="PTHR35789">
    <property type="entry name" value="SPORE GERMINATION PROTEIN B3"/>
    <property type="match status" value="1"/>
</dbReference>
<name>A0A1I7JNM8_9BACL</name>
<keyword evidence="11" id="KW-1185">Reference proteome</keyword>
<keyword evidence="3" id="KW-0309">Germination</keyword>
<dbReference type="NCBIfam" id="TIGR02887">
    <property type="entry name" value="spore_ger_x_C"/>
    <property type="match status" value="1"/>
</dbReference>
<evidence type="ECO:0000256" key="4">
    <source>
        <dbReference type="ARBA" id="ARBA00022729"/>
    </source>
</evidence>
<keyword evidence="6" id="KW-0564">Palmitate</keyword>
<dbReference type="PROSITE" id="PS51257">
    <property type="entry name" value="PROKAR_LIPOPROTEIN"/>
    <property type="match status" value="1"/>
</dbReference>
<feature type="domain" description="Spore germination GerAC-like C-terminal" evidence="8">
    <location>
        <begin position="216"/>
        <end position="377"/>
    </location>
</feature>
<organism evidence="10 11">
    <name type="scientific">Alicyclobacillus macrosporangiidus</name>
    <dbReference type="NCBI Taxonomy" id="392015"/>
    <lineage>
        <taxon>Bacteria</taxon>
        <taxon>Bacillati</taxon>
        <taxon>Bacillota</taxon>
        <taxon>Bacilli</taxon>
        <taxon>Bacillales</taxon>
        <taxon>Alicyclobacillaceae</taxon>
        <taxon>Alicyclobacillus</taxon>
    </lineage>
</organism>
<accession>A0A1I7JNM8</accession>
<evidence type="ECO:0000313" key="11">
    <source>
        <dbReference type="Proteomes" id="UP000183508"/>
    </source>
</evidence>
<gene>
    <name evidence="10" type="ORF">SAMN05421543_1117</name>
</gene>
<dbReference type="InterPro" id="IPR038501">
    <property type="entry name" value="Spore_GerAC_C_sf"/>
</dbReference>
<evidence type="ECO:0000256" key="7">
    <source>
        <dbReference type="ARBA" id="ARBA00023288"/>
    </source>
</evidence>
<dbReference type="OrthoDB" id="2370124at2"/>
<dbReference type="Pfam" id="PF05504">
    <property type="entry name" value="Spore_GerAC"/>
    <property type="match status" value="1"/>
</dbReference>
<dbReference type="AlphaFoldDB" id="A0A1I7JNM8"/>
<dbReference type="InterPro" id="IPR008844">
    <property type="entry name" value="Spore_GerAC-like"/>
</dbReference>
<proteinExistence type="inferred from homology"/>
<keyword evidence="4" id="KW-0732">Signal</keyword>
<evidence type="ECO:0000256" key="2">
    <source>
        <dbReference type="ARBA" id="ARBA00007886"/>
    </source>
</evidence>
<keyword evidence="7" id="KW-0449">Lipoprotein</keyword>
<dbReference type="RefSeq" id="WP_083430397.1">
    <property type="nucleotide sequence ID" value="NZ_FPBV01000011.1"/>
</dbReference>
<feature type="domain" description="Spore germination protein N-terminal" evidence="9">
    <location>
        <begin position="24"/>
        <end position="204"/>
    </location>
</feature>
<evidence type="ECO:0000256" key="6">
    <source>
        <dbReference type="ARBA" id="ARBA00023139"/>
    </source>
</evidence>
<evidence type="ECO:0000313" key="10">
    <source>
        <dbReference type="EMBL" id="SFU86758.1"/>
    </source>
</evidence>
<sequence>MRRMRLLAVVVCLAVSMGLTGCWDGVEIQQRAIVLMMGIDPGDTPDHVQVTLQLAKPRRLSIPPSGGSSGGGGQGSPVIAVSEQGRGVGEALHKIQLDLNRRLFFGHLQAVVIHRQLAERGIFTLLNPLVQTRIVSRNLWVFVSEPSTRAFLEKSPELDVIPAMYLADLFRNRIWVNRPYDATIGGFHQRLATPGIEPYALLITGIDSKLSAPQIDGLAVFSGDRLAGVLTGPQFTGWLMLENQFPKSRLALPCPEDPGRQFVIDVKSVHSRLRVRNLSGARPYVDVDVRMRGSVEGGACVPVELQSGLDSLKRQVERQTQGMVTRAIQWTQSPLHTDVLGIGREVYRYQAAEWRGEAWWRRTFERLDVRVQVDARLDFMQTYDRIQMVYPRGDGAR</sequence>
<comment type="similarity">
    <text evidence="2">Belongs to the GerABKC lipoprotein family.</text>
</comment>
<dbReference type="EMBL" id="FPBV01000011">
    <property type="protein sequence ID" value="SFU86758.1"/>
    <property type="molecule type" value="Genomic_DNA"/>
</dbReference>
<dbReference type="GO" id="GO:0016020">
    <property type="term" value="C:membrane"/>
    <property type="evidence" value="ECO:0007669"/>
    <property type="project" value="UniProtKB-SubCell"/>
</dbReference>
<evidence type="ECO:0000256" key="1">
    <source>
        <dbReference type="ARBA" id="ARBA00004635"/>
    </source>
</evidence>
<evidence type="ECO:0000259" key="9">
    <source>
        <dbReference type="Pfam" id="PF25198"/>
    </source>
</evidence>
<evidence type="ECO:0000259" key="8">
    <source>
        <dbReference type="Pfam" id="PF05504"/>
    </source>
</evidence>
<dbReference type="InterPro" id="IPR057336">
    <property type="entry name" value="GerAC_N"/>
</dbReference>
<dbReference type="STRING" id="392015.SAMN05421543_1117"/>
<keyword evidence="5" id="KW-0472">Membrane</keyword>
<dbReference type="PANTHER" id="PTHR35789:SF1">
    <property type="entry name" value="SPORE GERMINATION PROTEIN B3"/>
    <property type="match status" value="1"/>
</dbReference>
<evidence type="ECO:0000256" key="3">
    <source>
        <dbReference type="ARBA" id="ARBA00022544"/>
    </source>
</evidence>
<evidence type="ECO:0000256" key="5">
    <source>
        <dbReference type="ARBA" id="ARBA00023136"/>
    </source>
</evidence>
<dbReference type="GO" id="GO:0009847">
    <property type="term" value="P:spore germination"/>
    <property type="evidence" value="ECO:0007669"/>
    <property type="project" value="InterPro"/>
</dbReference>
<protein>
    <submittedName>
        <fullName evidence="10">Germination protein, Ger(X)C family</fullName>
    </submittedName>
</protein>